<keyword evidence="2" id="KW-1185">Reference proteome</keyword>
<reference evidence="1" key="1">
    <citation type="submission" date="2015-04" db="UniProtKB">
        <authorList>
            <consortium name="EnsemblPlants"/>
        </authorList>
    </citation>
    <scope>IDENTIFICATION</scope>
    <source>
        <strain evidence="1">SL10</strain>
    </source>
</reference>
<organism evidence="1">
    <name type="scientific">Oryza nivara</name>
    <name type="common">Indian wild rice</name>
    <name type="synonym">Oryza sativa f. spontanea</name>
    <dbReference type="NCBI Taxonomy" id="4536"/>
    <lineage>
        <taxon>Eukaryota</taxon>
        <taxon>Viridiplantae</taxon>
        <taxon>Streptophyta</taxon>
        <taxon>Embryophyta</taxon>
        <taxon>Tracheophyta</taxon>
        <taxon>Spermatophyta</taxon>
        <taxon>Magnoliopsida</taxon>
        <taxon>Liliopsida</taxon>
        <taxon>Poales</taxon>
        <taxon>Poaceae</taxon>
        <taxon>BOP clade</taxon>
        <taxon>Oryzoideae</taxon>
        <taxon>Oryzeae</taxon>
        <taxon>Oryzinae</taxon>
        <taxon>Oryza</taxon>
    </lineage>
</organism>
<accession>A0A0E0J8Y9</accession>
<dbReference type="HOGENOM" id="CLU_2458584_0_0_1"/>
<evidence type="ECO:0000313" key="2">
    <source>
        <dbReference type="Proteomes" id="UP000006591"/>
    </source>
</evidence>
<reference evidence="1" key="2">
    <citation type="submission" date="2018-04" db="EMBL/GenBank/DDBJ databases">
        <title>OnivRS2 (Oryza nivara Reference Sequence Version 2).</title>
        <authorList>
            <person name="Zhang J."/>
            <person name="Kudrna D."/>
            <person name="Lee S."/>
            <person name="Talag J."/>
            <person name="Rajasekar S."/>
            <person name="Welchert J."/>
            <person name="Hsing Y.-I."/>
            <person name="Wing R.A."/>
        </authorList>
    </citation>
    <scope>NUCLEOTIDE SEQUENCE [LARGE SCALE GENOMIC DNA]</scope>
    <source>
        <strain evidence="1">SL10</strain>
    </source>
</reference>
<dbReference type="Proteomes" id="UP000006591">
    <property type="component" value="Chromosome 12"/>
</dbReference>
<dbReference type="Gramene" id="ONIVA12G08280.1">
    <property type="protein sequence ID" value="ONIVA12G08280.1"/>
    <property type="gene ID" value="ONIVA12G08280"/>
</dbReference>
<proteinExistence type="predicted"/>
<sequence>MRTRLVELLGSFTPKEWGGIGIGKGKRWPEVRKTMLISHLGCGGHDGSVARSGVVHSGQNSDEIMAAVLGACSRADNGMATFPSLQWMK</sequence>
<dbReference type="EnsemblPlants" id="ONIVA12G08280.1">
    <property type="protein sequence ID" value="ONIVA12G08280.1"/>
    <property type="gene ID" value="ONIVA12G08280"/>
</dbReference>
<name>A0A0E0J8Y9_ORYNI</name>
<evidence type="ECO:0000313" key="1">
    <source>
        <dbReference type="EnsemblPlants" id="ONIVA12G08280.1"/>
    </source>
</evidence>
<dbReference type="AlphaFoldDB" id="A0A0E0J8Y9"/>
<protein>
    <submittedName>
        <fullName evidence="1">Uncharacterized protein</fullName>
    </submittedName>
</protein>